<protein>
    <submittedName>
        <fullName evidence="2">Uncharacterized protein</fullName>
    </submittedName>
</protein>
<organism evidence="2">
    <name type="scientific">Arundo donax</name>
    <name type="common">Giant reed</name>
    <name type="synonym">Donax arundinaceus</name>
    <dbReference type="NCBI Taxonomy" id="35708"/>
    <lineage>
        <taxon>Eukaryota</taxon>
        <taxon>Viridiplantae</taxon>
        <taxon>Streptophyta</taxon>
        <taxon>Embryophyta</taxon>
        <taxon>Tracheophyta</taxon>
        <taxon>Spermatophyta</taxon>
        <taxon>Magnoliopsida</taxon>
        <taxon>Liliopsida</taxon>
        <taxon>Poales</taxon>
        <taxon>Poaceae</taxon>
        <taxon>PACMAD clade</taxon>
        <taxon>Arundinoideae</taxon>
        <taxon>Arundineae</taxon>
        <taxon>Arundo</taxon>
    </lineage>
</organism>
<feature type="region of interest" description="Disordered" evidence="1">
    <location>
        <begin position="1"/>
        <end position="40"/>
    </location>
</feature>
<name>A0A0A9HTG0_ARUDO</name>
<proteinExistence type="predicted"/>
<evidence type="ECO:0000256" key="1">
    <source>
        <dbReference type="SAM" id="MobiDB-lite"/>
    </source>
</evidence>
<dbReference type="EMBL" id="GBRH01158807">
    <property type="protein sequence ID" value="JAE39089.1"/>
    <property type="molecule type" value="Transcribed_RNA"/>
</dbReference>
<dbReference type="AlphaFoldDB" id="A0A0A9HTG0"/>
<sequence>MEDSISGSASSAMPALEPISPPRSGGDRLRPGAERTTTPR</sequence>
<reference evidence="2" key="1">
    <citation type="submission" date="2014-09" db="EMBL/GenBank/DDBJ databases">
        <authorList>
            <person name="Magalhaes I.L.F."/>
            <person name="Oliveira U."/>
            <person name="Santos F.R."/>
            <person name="Vidigal T.H.D.A."/>
            <person name="Brescovit A.D."/>
            <person name="Santos A.J."/>
        </authorList>
    </citation>
    <scope>NUCLEOTIDE SEQUENCE</scope>
    <source>
        <tissue evidence="2">Shoot tissue taken approximately 20 cm above the soil surface</tissue>
    </source>
</reference>
<reference evidence="2" key="2">
    <citation type="journal article" date="2015" name="Data Brief">
        <title>Shoot transcriptome of the giant reed, Arundo donax.</title>
        <authorList>
            <person name="Barrero R.A."/>
            <person name="Guerrero F.D."/>
            <person name="Moolhuijzen P."/>
            <person name="Goolsby J.A."/>
            <person name="Tidwell J."/>
            <person name="Bellgard S.E."/>
            <person name="Bellgard M.I."/>
        </authorList>
    </citation>
    <scope>NUCLEOTIDE SEQUENCE</scope>
    <source>
        <tissue evidence="2">Shoot tissue taken approximately 20 cm above the soil surface</tissue>
    </source>
</reference>
<accession>A0A0A9HTG0</accession>
<evidence type="ECO:0000313" key="2">
    <source>
        <dbReference type="EMBL" id="JAE39089.1"/>
    </source>
</evidence>
<feature type="compositionally biased region" description="Polar residues" evidence="1">
    <location>
        <begin position="1"/>
        <end position="11"/>
    </location>
</feature>